<feature type="domain" description="HpcH/HpaI aldolase/citrate lyase" evidence="5">
    <location>
        <begin position="4"/>
        <end position="231"/>
    </location>
</feature>
<dbReference type="EMBL" id="JAENHM010000013">
    <property type="protein sequence ID" value="MBK1836550.1"/>
    <property type="molecule type" value="Genomic_DNA"/>
</dbReference>
<dbReference type="Proteomes" id="UP000652760">
    <property type="component" value="Unassembled WGS sequence"/>
</dbReference>
<reference evidence="7" key="1">
    <citation type="submission" date="2021-01" db="EMBL/GenBank/DDBJ databases">
        <title>Genome public.</title>
        <authorList>
            <person name="Liu C."/>
            <person name="Sun Q."/>
        </authorList>
    </citation>
    <scope>NUCLEOTIDE SEQUENCE [LARGE SCALE GENOMIC DNA]</scope>
    <source>
        <strain evidence="7">YIM B02556</strain>
    </source>
</reference>
<dbReference type="InterPro" id="IPR011206">
    <property type="entry name" value="Citrate_lyase_beta/mcl1/mcl2"/>
</dbReference>
<dbReference type="PANTHER" id="PTHR32308">
    <property type="entry name" value="LYASE BETA SUBUNIT, PUTATIVE (AFU_ORTHOLOGUE AFUA_4G13030)-RELATED"/>
    <property type="match status" value="1"/>
</dbReference>
<dbReference type="InterPro" id="IPR015813">
    <property type="entry name" value="Pyrv/PenolPyrv_kinase-like_dom"/>
</dbReference>
<organism evidence="6 7">
    <name type="scientific">Azospirillum endophyticum</name>
    <dbReference type="NCBI Taxonomy" id="2800326"/>
    <lineage>
        <taxon>Bacteria</taxon>
        <taxon>Pseudomonadati</taxon>
        <taxon>Pseudomonadota</taxon>
        <taxon>Alphaproteobacteria</taxon>
        <taxon>Rhodospirillales</taxon>
        <taxon>Azospirillaceae</taxon>
        <taxon>Azospirillum</taxon>
    </lineage>
</organism>
<dbReference type="GO" id="GO:0016829">
    <property type="term" value="F:lyase activity"/>
    <property type="evidence" value="ECO:0007669"/>
    <property type="project" value="UniProtKB-KW"/>
</dbReference>
<comment type="caution">
    <text evidence="6">The sequence shown here is derived from an EMBL/GenBank/DDBJ whole genome shotgun (WGS) entry which is preliminary data.</text>
</comment>
<dbReference type="PANTHER" id="PTHR32308:SF0">
    <property type="entry name" value="HPCH_HPAI ALDOLASE_CITRATE LYASE DOMAIN-CONTAINING PROTEIN"/>
    <property type="match status" value="1"/>
</dbReference>
<dbReference type="Pfam" id="PF03328">
    <property type="entry name" value="HpcH_HpaI"/>
    <property type="match status" value="1"/>
</dbReference>
<keyword evidence="6" id="KW-0456">Lyase</keyword>
<evidence type="ECO:0000256" key="3">
    <source>
        <dbReference type="ARBA" id="ARBA00022723"/>
    </source>
</evidence>
<sequence>MRLRSFLFVPGDSERKFAKASQTKADALILDLEDSVSGDRAGIARAMVRGHLDAFPRDGRRQKLWVRVNALDHPAALADIAAVVGGRPDSILLPKTRSGADVTQLDHYLSALEQREGVPIGAIQIMPVATETPVSMLSFGSYVGCSPRLFGLTWGAEDLAAALHASTNRLPDGRYEHTYRLARSVCLLGARAAGVEPIDTIWSDYRDAAGLAEDAAAARRAGFSGKVSIHPDQVDIINAAFSPSAEEIDHARQVVAAFETQGTGTVGLNGKMLDMPHLKQARQILALIDAVV</sequence>
<dbReference type="InterPro" id="IPR040442">
    <property type="entry name" value="Pyrv_kinase-like_dom_sf"/>
</dbReference>
<evidence type="ECO:0000313" key="6">
    <source>
        <dbReference type="EMBL" id="MBK1836550.1"/>
    </source>
</evidence>
<evidence type="ECO:0000256" key="4">
    <source>
        <dbReference type="ARBA" id="ARBA00022842"/>
    </source>
</evidence>
<comment type="similarity">
    <text evidence="2">Belongs to the HpcH/HpaI aldolase family.</text>
</comment>
<dbReference type="PIRSF" id="PIRSF015582">
    <property type="entry name" value="Cit_lyase_B"/>
    <property type="match status" value="1"/>
</dbReference>
<dbReference type="InterPro" id="IPR005000">
    <property type="entry name" value="Aldolase/citrate-lyase_domain"/>
</dbReference>
<proteinExistence type="inferred from homology"/>
<keyword evidence="7" id="KW-1185">Reference proteome</keyword>
<protein>
    <submittedName>
        <fullName evidence="6">CoA ester lyase</fullName>
    </submittedName>
</protein>
<evidence type="ECO:0000313" key="7">
    <source>
        <dbReference type="Proteomes" id="UP000652760"/>
    </source>
</evidence>
<name>A0ABS1EZG0_9PROT</name>
<keyword evidence="4" id="KW-0460">Magnesium</keyword>
<dbReference type="Gene3D" id="3.20.20.60">
    <property type="entry name" value="Phosphoenolpyruvate-binding domains"/>
    <property type="match status" value="1"/>
</dbReference>
<accession>A0ABS1EZG0</accession>
<dbReference type="RefSeq" id="WP_200190747.1">
    <property type="nucleotide sequence ID" value="NZ_JAENHM010000013.1"/>
</dbReference>
<evidence type="ECO:0000259" key="5">
    <source>
        <dbReference type="Pfam" id="PF03328"/>
    </source>
</evidence>
<evidence type="ECO:0000256" key="2">
    <source>
        <dbReference type="ARBA" id="ARBA00005568"/>
    </source>
</evidence>
<comment type="cofactor">
    <cofactor evidence="1">
        <name>Mg(2+)</name>
        <dbReference type="ChEBI" id="CHEBI:18420"/>
    </cofactor>
</comment>
<gene>
    <name evidence="6" type="ORF">JHL17_03925</name>
</gene>
<keyword evidence="3" id="KW-0479">Metal-binding</keyword>
<dbReference type="SUPFAM" id="SSF51621">
    <property type="entry name" value="Phosphoenolpyruvate/pyruvate domain"/>
    <property type="match status" value="1"/>
</dbReference>
<evidence type="ECO:0000256" key="1">
    <source>
        <dbReference type="ARBA" id="ARBA00001946"/>
    </source>
</evidence>